<keyword evidence="2" id="KW-0812">Transmembrane</keyword>
<feature type="compositionally biased region" description="Acidic residues" evidence="1">
    <location>
        <begin position="186"/>
        <end position="201"/>
    </location>
</feature>
<dbReference type="AlphaFoldDB" id="A0A6L3T019"/>
<dbReference type="SMART" id="SM00044">
    <property type="entry name" value="CYCc"/>
    <property type="match status" value="1"/>
</dbReference>
<evidence type="ECO:0000313" key="4">
    <source>
        <dbReference type="EMBL" id="KAB1079762.1"/>
    </source>
</evidence>
<sequence>MNRASGERRLAAILVADIVGYSRLMGVDEAGTLRRLKALRRELIDPRIAAAHGRIVKTMGDGLLVEFPSPVRAVSCAVEIQRAMLGRDAGLPSERQFRLRFGINVGDVVAEPDGDLYGDGVNVAARLEPLAEPGGLCISRSVHEQVRDKLPYRFEDRGKLELKNIARPIGVFALSAEALANLPELDTEEDAQEDAQEDSQDDAPNGARDGAAPGPHRGARRVLPASVLAAGLAAILAAGGVGWWSWSMQKAPEPARLAAEPASHPLKPVPGLSLVVLPFSNLSKDPEQDFFADGLTEDLTTDLSHLAGSFVIARNTAFTYKGKPVDMKQLGRDLGVRYALEGSVRRTGEAVVLNAQLISTETGAHVWADRFEGERSRLGELQAEFVARLARSLDVQLTQAEGLRILRERPNNPTAADLGMLGWAALNKTRTPANTSEARRRFEQSLEIDPTDPQSKIGLARAVAQAINTRVSQNIAADSQLAFQLAREGLEANPQNPMAHYVMAEVTRTTKDFERGLREIKIAIEYDPNMAIAHGLAGIIELWAGRAAKTFEHVEKAIRLSPKDSLLSTWEYYICHAHVHLAHWEDAIKWCSRSVERSPYFFAYIDLAASHAWLGHSQEAAEATRNVLRLMPGYTISKMASADYSRNPVFLEEYGRIVEGMRKAGLPEQ</sequence>
<feature type="region of interest" description="Disordered" evidence="1">
    <location>
        <begin position="186"/>
        <end position="218"/>
    </location>
</feature>
<dbReference type="InterPro" id="IPR001054">
    <property type="entry name" value="A/G_cyclase"/>
</dbReference>
<dbReference type="InterPro" id="IPR011990">
    <property type="entry name" value="TPR-like_helical_dom_sf"/>
</dbReference>
<feature type="transmembrane region" description="Helical" evidence="2">
    <location>
        <begin position="222"/>
        <end position="246"/>
    </location>
</feature>
<protein>
    <submittedName>
        <fullName evidence="4">Guanylate cyclase</fullName>
    </submittedName>
</protein>
<comment type="caution">
    <text evidence="4">The sequence shown here is derived from an EMBL/GenBank/DDBJ whole genome shotgun (WGS) entry which is preliminary data.</text>
</comment>
<accession>A0A6L3T019</accession>
<dbReference type="PANTHER" id="PTHR43081:SF19">
    <property type="entry name" value="PH-SENSITIVE ADENYLATE CYCLASE RV1264"/>
    <property type="match status" value="1"/>
</dbReference>
<evidence type="ECO:0000256" key="2">
    <source>
        <dbReference type="SAM" id="Phobius"/>
    </source>
</evidence>
<dbReference type="EMBL" id="VZZK01000007">
    <property type="protein sequence ID" value="KAB1079762.1"/>
    <property type="molecule type" value="Genomic_DNA"/>
</dbReference>
<feature type="domain" description="Guanylate cyclase" evidence="3">
    <location>
        <begin position="12"/>
        <end position="128"/>
    </location>
</feature>
<dbReference type="SUPFAM" id="SSF48452">
    <property type="entry name" value="TPR-like"/>
    <property type="match status" value="1"/>
</dbReference>
<dbReference type="Gene3D" id="3.30.70.1230">
    <property type="entry name" value="Nucleotide cyclase"/>
    <property type="match status" value="1"/>
</dbReference>
<dbReference type="OrthoDB" id="9807521at2"/>
<dbReference type="GO" id="GO:0004016">
    <property type="term" value="F:adenylate cyclase activity"/>
    <property type="evidence" value="ECO:0007669"/>
    <property type="project" value="UniProtKB-ARBA"/>
</dbReference>
<dbReference type="InterPro" id="IPR050697">
    <property type="entry name" value="Adenylyl/Guanylyl_Cyclase_3/4"/>
</dbReference>
<dbReference type="Gene3D" id="1.25.40.10">
    <property type="entry name" value="Tetratricopeptide repeat domain"/>
    <property type="match status" value="1"/>
</dbReference>
<dbReference type="PROSITE" id="PS50125">
    <property type="entry name" value="GUANYLATE_CYCLASE_2"/>
    <property type="match status" value="1"/>
</dbReference>
<keyword evidence="5" id="KW-1185">Reference proteome</keyword>
<name>A0A6L3T019_9HYPH</name>
<dbReference type="Pfam" id="PF00211">
    <property type="entry name" value="Guanylate_cyc"/>
    <property type="match status" value="1"/>
</dbReference>
<organism evidence="4 5">
    <name type="scientific">Methylobacterium soli</name>
    <dbReference type="NCBI Taxonomy" id="553447"/>
    <lineage>
        <taxon>Bacteria</taxon>
        <taxon>Pseudomonadati</taxon>
        <taxon>Pseudomonadota</taxon>
        <taxon>Alphaproteobacteria</taxon>
        <taxon>Hyphomicrobiales</taxon>
        <taxon>Methylobacteriaceae</taxon>
        <taxon>Methylobacterium</taxon>
    </lineage>
</organism>
<dbReference type="Proteomes" id="UP000474159">
    <property type="component" value="Unassembled WGS sequence"/>
</dbReference>
<keyword evidence="2" id="KW-1133">Transmembrane helix</keyword>
<dbReference type="SMART" id="SM00028">
    <property type="entry name" value="TPR"/>
    <property type="match status" value="3"/>
</dbReference>
<dbReference type="PANTHER" id="PTHR43081">
    <property type="entry name" value="ADENYLATE CYCLASE, TERMINAL-DIFFERENTIATION SPECIFIC-RELATED"/>
    <property type="match status" value="1"/>
</dbReference>
<keyword evidence="2" id="KW-0472">Membrane</keyword>
<reference evidence="4 5" key="1">
    <citation type="submission" date="2019-09" db="EMBL/GenBank/DDBJ databases">
        <title>YIM 48816 draft genome.</title>
        <authorList>
            <person name="Jiang L."/>
        </authorList>
    </citation>
    <scope>NUCLEOTIDE SEQUENCE [LARGE SCALE GENOMIC DNA]</scope>
    <source>
        <strain evidence="4 5">YIM 48816</strain>
    </source>
</reference>
<evidence type="ECO:0000313" key="5">
    <source>
        <dbReference type="Proteomes" id="UP000474159"/>
    </source>
</evidence>
<gene>
    <name evidence="4" type="ORF">F6X53_08300</name>
</gene>
<evidence type="ECO:0000259" key="3">
    <source>
        <dbReference type="PROSITE" id="PS50125"/>
    </source>
</evidence>
<dbReference type="InterPro" id="IPR019734">
    <property type="entry name" value="TPR_rpt"/>
</dbReference>
<dbReference type="Gene3D" id="3.40.50.10610">
    <property type="entry name" value="ABC-type transport auxiliary lipoprotein component"/>
    <property type="match status" value="1"/>
</dbReference>
<dbReference type="InterPro" id="IPR029787">
    <property type="entry name" value="Nucleotide_cyclase"/>
</dbReference>
<dbReference type="GO" id="GO:0006171">
    <property type="term" value="P:cAMP biosynthetic process"/>
    <property type="evidence" value="ECO:0007669"/>
    <property type="project" value="TreeGrafter"/>
</dbReference>
<dbReference type="SUPFAM" id="SSF55073">
    <property type="entry name" value="Nucleotide cyclase"/>
    <property type="match status" value="1"/>
</dbReference>
<evidence type="ECO:0000256" key="1">
    <source>
        <dbReference type="SAM" id="MobiDB-lite"/>
    </source>
</evidence>
<dbReference type="CDD" id="cd07302">
    <property type="entry name" value="CHD"/>
    <property type="match status" value="1"/>
</dbReference>
<dbReference type="GO" id="GO:0035556">
    <property type="term" value="P:intracellular signal transduction"/>
    <property type="evidence" value="ECO:0007669"/>
    <property type="project" value="InterPro"/>
</dbReference>
<proteinExistence type="predicted"/>
<dbReference type="RefSeq" id="WP_150999414.1">
    <property type="nucleotide sequence ID" value="NZ_BPQY01000355.1"/>
</dbReference>